<dbReference type="InterPro" id="IPR050463">
    <property type="entry name" value="Gfo/Idh/MocA_oxidrdct_glycsds"/>
</dbReference>
<dbReference type="Proteomes" id="UP001321018">
    <property type="component" value="Unassembled WGS sequence"/>
</dbReference>
<dbReference type="Gene3D" id="3.30.360.10">
    <property type="entry name" value="Dihydrodipicolinate Reductase, domain 2"/>
    <property type="match status" value="1"/>
</dbReference>
<dbReference type="GO" id="GO:0000166">
    <property type="term" value="F:nucleotide binding"/>
    <property type="evidence" value="ECO:0007669"/>
    <property type="project" value="InterPro"/>
</dbReference>
<dbReference type="Pfam" id="PF01408">
    <property type="entry name" value="GFO_IDH_MocA"/>
    <property type="match status" value="1"/>
</dbReference>
<accession>A0AAP2YXU3</accession>
<proteinExistence type="predicted"/>
<evidence type="ECO:0000313" key="6">
    <source>
        <dbReference type="Proteomes" id="UP001321018"/>
    </source>
</evidence>
<dbReference type="GO" id="GO:0016491">
    <property type="term" value="F:oxidoreductase activity"/>
    <property type="evidence" value="ECO:0007669"/>
    <property type="project" value="UniProtKB-KW"/>
</dbReference>
<organism evidence="5 6">
    <name type="scientific">Natronoglomus mannanivorans</name>
    <dbReference type="NCBI Taxonomy" id="2979990"/>
    <lineage>
        <taxon>Archaea</taxon>
        <taxon>Methanobacteriati</taxon>
        <taxon>Methanobacteriota</taxon>
        <taxon>Stenosarchaea group</taxon>
        <taxon>Halobacteria</taxon>
        <taxon>Halobacteriales</taxon>
        <taxon>Natrialbaceae</taxon>
        <taxon>Natronoglomus</taxon>
    </lineage>
</organism>
<dbReference type="InterPro" id="IPR055170">
    <property type="entry name" value="GFO_IDH_MocA-like_dom"/>
</dbReference>
<dbReference type="PANTHER" id="PTHR43818">
    <property type="entry name" value="BCDNA.GH03377"/>
    <property type="match status" value="1"/>
</dbReference>
<gene>
    <name evidence="5" type="ORF">OB960_05165</name>
</gene>
<dbReference type="SUPFAM" id="SSF51735">
    <property type="entry name" value="NAD(P)-binding Rossmann-fold domains"/>
    <property type="match status" value="1"/>
</dbReference>
<sequence length="372" mass="41146">MSQFTVAIVGTGPDPTNPTVEGFAMGYRHAEAYRNNDHCRVVACADIVRENAEAFAGEFDIDDDGIFEDYTEMLETVEPDLVSVTVPPSIHEEIVVGCADSGVVDAVHCEKPMAHTFASATRMVEACNERDVQLTFNRQRRFGRPFTEANRLLDEGAIGDLERVEIGWGDFFDTGAHTVDLAGMFNDEHPAEWVIAQLDYREEDIRFGAHQENQMWAQWRYDNGVHGVMATGESASLTDAAFVLRGTEGTIRIDVEDGPMLELSRDGTCEEVDVGEENMHWAPSSGNEDRFGSPFQDRSISNAVDALQTGETSQLSGEHGLKTAEILFGGYESVRRRARVDFPLEIDDNPLEEMVDSGALTPAPESSDRRNN</sequence>
<feature type="domain" description="Gfo/Idh/MocA-like oxidoreductase N-terminal" evidence="3">
    <location>
        <begin position="24"/>
        <end position="136"/>
    </location>
</feature>
<dbReference type="InterPro" id="IPR000683">
    <property type="entry name" value="Gfo/Idh/MocA-like_OxRdtase_N"/>
</dbReference>
<dbReference type="SUPFAM" id="SSF55347">
    <property type="entry name" value="Glyceraldehyde-3-phosphate dehydrogenase-like, C-terminal domain"/>
    <property type="match status" value="1"/>
</dbReference>
<dbReference type="EMBL" id="JAOPKA010000002">
    <property type="protein sequence ID" value="MCU4740788.1"/>
    <property type="molecule type" value="Genomic_DNA"/>
</dbReference>
<feature type="domain" description="GFO/IDH/MocA-like oxidoreductase" evidence="4">
    <location>
        <begin position="167"/>
        <end position="252"/>
    </location>
</feature>
<evidence type="ECO:0000256" key="1">
    <source>
        <dbReference type="ARBA" id="ARBA00023002"/>
    </source>
</evidence>
<keyword evidence="1" id="KW-0560">Oxidoreductase</keyword>
<name>A0AAP2YXU3_9EURY</name>
<evidence type="ECO:0000259" key="4">
    <source>
        <dbReference type="Pfam" id="PF22725"/>
    </source>
</evidence>
<dbReference type="AlphaFoldDB" id="A0AAP2YXU3"/>
<dbReference type="RefSeq" id="WP_338002627.1">
    <property type="nucleotide sequence ID" value="NZ_JAOPKA010000002.1"/>
</dbReference>
<dbReference type="Pfam" id="PF22725">
    <property type="entry name" value="GFO_IDH_MocA_C3"/>
    <property type="match status" value="1"/>
</dbReference>
<protein>
    <submittedName>
        <fullName evidence="5">Gfo/Idh/MocA family oxidoreductase</fullName>
    </submittedName>
</protein>
<dbReference type="PANTHER" id="PTHR43818:SF11">
    <property type="entry name" value="BCDNA.GH03377"/>
    <property type="match status" value="1"/>
</dbReference>
<feature type="region of interest" description="Disordered" evidence="2">
    <location>
        <begin position="348"/>
        <end position="372"/>
    </location>
</feature>
<evidence type="ECO:0000259" key="3">
    <source>
        <dbReference type="Pfam" id="PF01408"/>
    </source>
</evidence>
<evidence type="ECO:0000313" key="5">
    <source>
        <dbReference type="EMBL" id="MCU4740788.1"/>
    </source>
</evidence>
<reference evidence="5" key="1">
    <citation type="submission" date="2022-09" db="EMBL/GenBank/DDBJ databases">
        <title>Enrichment on poylsaccharides allowed isolation of novel metabolic and taxonomic groups of Haloarchaea.</title>
        <authorList>
            <person name="Sorokin D.Y."/>
            <person name="Elcheninov A.G."/>
            <person name="Khizhniak T.V."/>
            <person name="Kolganova T.V."/>
            <person name="Kublanov I.V."/>
        </authorList>
    </citation>
    <scope>NUCLEOTIDE SEQUENCE</scope>
    <source>
        <strain evidence="5">AArc-xg1-1</strain>
    </source>
</reference>
<evidence type="ECO:0000256" key="2">
    <source>
        <dbReference type="SAM" id="MobiDB-lite"/>
    </source>
</evidence>
<dbReference type="InterPro" id="IPR036291">
    <property type="entry name" value="NAD(P)-bd_dom_sf"/>
</dbReference>
<dbReference type="Gene3D" id="3.40.50.720">
    <property type="entry name" value="NAD(P)-binding Rossmann-like Domain"/>
    <property type="match status" value="1"/>
</dbReference>
<comment type="caution">
    <text evidence="5">The sequence shown here is derived from an EMBL/GenBank/DDBJ whole genome shotgun (WGS) entry which is preliminary data.</text>
</comment>